<proteinExistence type="predicted"/>
<dbReference type="GO" id="GO:0032993">
    <property type="term" value="C:protein-DNA complex"/>
    <property type="evidence" value="ECO:0007669"/>
    <property type="project" value="TreeGrafter"/>
</dbReference>
<dbReference type="EMBL" id="JAOSHN010000007">
    <property type="protein sequence ID" value="MCU7380069.1"/>
    <property type="molecule type" value="Genomic_DNA"/>
</dbReference>
<keyword evidence="11" id="KW-1185">Reference proteome</keyword>
<evidence type="ECO:0000313" key="11">
    <source>
        <dbReference type="Proteomes" id="UP001065549"/>
    </source>
</evidence>
<evidence type="ECO:0000256" key="5">
    <source>
        <dbReference type="ARBA" id="ARBA00024867"/>
    </source>
</evidence>
<dbReference type="InterPro" id="IPR001789">
    <property type="entry name" value="Sig_transdc_resp-reg_receiver"/>
</dbReference>
<dbReference type="Proteomes" id="UP001065549">
    <property type="component" value="Unassembled WGS sequence"/>
</dbReference>
<dbReference type="InterPro" id="IPR011006">
    <property type="entry name" value="CheY-like_superfamily"/>
</dbReference>
<feature type="domain" description="OmpR/PhoB-type" evidence="9">
    <location>
        <begin position="130"/>
        <end position="228"/>
    </location>
</feature>
<dbReference type="Pfam" id="PF00486">
    <property type="entry name" value="Trans_reg_C"/>
    <property type="match status" value="1"/>
</dbReference>
<keyword evidence="4" id="KW-0804">Transcription</keyword>
<dbReference type="Gene3D" id="6.10.250.690">
    <property type="match status" value="1"/>
</dbReference>
<evidence type="ECO:0000256" key="1">
    <source>
        <dbReference type="ARBA" id="ARBA00018672"/>
    </source>
</evidence>
<dbReference type="CDD" id="cd17574">
    <property type="entry name" value="REC_OmpR"/>
    <property type="match status" value="1"/>
</dbReference>
<dbReference type="PANTHER" id="PTHR48111:SF73">
    <property type="entry name" value="ALKALINE PHOSPHATASE SYNTHESIS TRANSCRIPTIONAL REGULATORY PROTEIN PHOP"/>
    <property type="match status" value="1"/>
</dbReference>
<organism evidence="10 11">
    <name type="scientific">Hominibacterium faecale</name>
    <dbReference type="NCBI Taxonomy" id="2839743"/>
    <lineage>
        <taxon>Bacteria</taxon>
        <taxon>Bacillati</taxon>
        <taxon>Bacillota</taxon>
        <taxon>Clostridia</taxon>
        <taxon>Peptostreptococcales</taxon>
        <taxon>Anaerovoracaceae</taxon>
        <taxon>Hominibacterium</taxon>
    </lineage>
</organism>
<feature type="domain" description="Response regulatory" evidence="8">
    <location>
        <begin position="6"/>
        <end position="119"/>
    </location>
</feature>
<gene>
    <name evidence="10" type="ORF">OBO34_17150</name>
</gene>
<dbReference type="InterPro" id="IPR001867">
    <property type="entry name" value="OmpR/PhoB-type_DNA-bd"/>
</dbReference>
<evidence type="ECO:0000256" key="3">
    <source>
        <dbReference type="ARBA" id="ARBA00023125"/>
    </source>
</evidence>
<evidence type="ECO:0000256" key="7">
    <source>
        <dbReference type="PROSITE-ProRule" id="PRU01091"/>
    </source>
</evidence>
<comment type="function">
    <text evidence="5">May play the central regulatory role in sporulation. It may be an element of the effector pathway responsible for the activation of sporulation genes in response to nutritional stress. Spo0A may act in concert with spo0H (a sigma factor) to control the expression of some genes that are critical to the sporulation process.</text>
</comment>
<dbReference type="SUPFAM" id="SSF52172">
    <property type="entry name" value="CheY-like"/>
    <property type="match status" value="1"/>
</dbReference>
<name>A0A9J6QX46_9FIRM</name>
<dbReference type="InterPro" id="IPR036388">
    <property type="entry name" value="WH-like_DNA-bd_sf"/>
</dbReference>
<protein>
    <recommendedName>
        <fullName evidence="1">Stage 0 sporulation protein A homolog</fullName>
    </recommendedName>
</protein>
<reference evidence="10" key="1">
    <citation type="submission" date="2022-09" db="EMBL/GenBank/DDBJ databases">
        <title>Culturomic study of gut microbiota in children with autism spectrum disorder.</title>
        <authorList>
            <person name="Efimov B.A."/>
            <person name="Chaplin A.V."/>
            <person name="Sokolova S.R."/>
            <person name="Pikina A.P."/>
            <person name="Korzhanova M."/>
            <person name="Belova V."/>
            <person name="Korostin D."/>
        </authorList>
    </citation>
    <scope>NUCLEOTIDE SEQUENCE</scope>
    <source>
        <strain evidence="10">ASD5510</strain>
    </source>
</reference>
<keyword evidence="3 7" id="KW-0238">DNA-binding</keyword>
<dbReference type="AlphaFoldDB" id="A0A9J6QX46"/>
<dbReference type="PROSITE" id="PS51755">
    <property type="entry name" value="OMPR_PHOB"/>
    <property type="match status" value="1"/>
</dbReference>
<keyword evidence="2" id="KW-0805">Transcription regulation</keyword>
<dbReference type="PANTHER" id="PTHR48111">
    <property type="entry name" value="REGULATOR OF RPOS"/>
    <property type="match status" value="1"/>
</dbReference>
<evidence type="ECO:0000259" key="8">
    <source>
        <dbReference type="PROSITE" id="PS50110"/>
    </source>
</evidence>
<dbReference type="GO" id="GO:0005829">
    <property type="term" value="C:cytosol"/>
    <property type="evidence" value="ECO:0007669"/>
    <property type="project" value="TreeGrafter"/>
</dbReference>
<dbReference type="GO" id="GO:0006355">
    <property type="term" value="P:regulation of DNA-templated transcription"/>
    <property type="evidence" value="ECO:0007669"/>
    <property type="project" value="InterPro"/>
</dbReference>
<feature type="modified residue" description="4-aspartylphosphate" evidence="6">
    <location>
        <position position="55"/>
    </location>
</feature>
<dbReference type="SMART" id="SM00862">
    <property type="entry name" value="Trans_reg_C"/>
    <property type="match status" value="1"/>
</dbReference>
<sequence>MKQTGVILLVEDDKTILHTNRRRLEREGFTVLCARTVREARALLKKHSPDAMVLDVMLPDGSGVAFCEELRQVTSAPVLFLTARDEKRDVIEGLLAGGSDYISKPYDMDELLARIKVQIYLAQRKRAARCNRLQYGDLVLDLVAQRAYLNGEDLLLTQKEYSLLLLLVEARGKILSGKYLYEMIWKSPMAGDNRTLKKHLSTVRKKLEDREGGYTIRAVYGKGYYLEKLV</sequence>
<accession>A0A9J6QX46</accession>
<dbReference type="PROSITE" id="PS50110">
    <property type="entry name" value="RESPONSE_REGULATORY"/>
    <property type="match status" value="1"/>
</dbReference>
<keyword evidence="6" id="KW-0597">Phosphoprotein</keyword>
<dbReference type="RefSeq" id="WP_253019591.1">
    <property type="nucleotide sequence ID" value="NZ_JAOSHN010000007.1"/>
</dbReference>
<dbReference type="Gene3D" id="3.40.50.2300">
    <property type="match status" value="1"/>
</dbReference>
<feature type="DNA-binding region" description="OmpR/PhoB-type" evidence="7">
    <location>
        <begin position="130"/>
        <end position="228"/>
    </location>
</feature>
<comment type="caution">
    <text evidence="10">The sequence shown here is derived from an EMBL/GenBank/DDBJ whole genome shotgun (WGS) entry which is preliminary data.</text>
</comment>
<evidence type="ECO:0000259" key="9">
    <source>
        <dbReference type="PROSITE" id="PS51755"/>
    </source>
</evidence>
<evidence type="ECO:0000256" key="6">
    <source>
        <dbReference type="PROSITE-ProRule" id="PRU00169"/>
    </source>
</evidence>
<dbReference type="InterPro" id="IPR039420">
    <property type="entry name" value="WalR-like"/>
</dbReference>
<dbReference type="CDD" id="cd00383">
    <property type="entry name" value="trans_reg_C"/>
    <property type="match status" value="1"/>
</dbReference>
<evidence type="ECO:0000256" key="2">
    <source>
        <dbReference type="ARBA" id="ARBA00023015"/>
    </source>
</evidence>
<dbReference type="Pfam" id="PF00072">
    <property type="entry name" value="Response_reg"/>
    <property type="match status" value="1"/>
</dbReference>
<dbReference type="Gene3D" id="1.10.10.10">
    <property type="entry name" value="Winged helix-like DNA-binding domain superfamily/Winged helix DNA-binding domain"/>
    <property type="match status" value="1"/>
</dbReference>
<evidence type="ECO:0000313" key="10">
    <source>
        <dbReference type="EMBL" id="MCU7380069.1"/>
    </source>
</evidence>
<evidence type="ECO:0000256" key="4">
    <source>
        <dbReference type="ARBA" id="ARBA00023163"/>
    </source>
</evidence>
<dbReference type="GO" id="GO:0000156">
    <property type="term" value="F:phosphorelay response regulator activity"/>
    <property type="evidence" value="ECO:0007669"/>
    <property type="project" value="TreeGrafter"/>
</dbReference>
<dbReference type="GO" id="GO:0000976">
    <property type="term" value="F:transcription cis-regulatory region binding"/>
    <property type="evidence" value="ECO:0007669"/>
    <property type="project" value="TreeGrafter"/>
</dbReference>
<dbReference type="SMART" id="SM00448">
    <property type="entry name" value="REC"/>
    <property type="match status" value="1"/>
</dbReference>